<protein>
    <submittedName>
        <fullName evidence="1">Uncharacterized protein</fullName>
    </submittedName>
</protein>
<dbReference type="OrthoDB" id="7584670at2"/>
<reference evidence="1 2" key="1">
    <citation type="submission" date="2020-08" db="EMBL/GenBank/DDBJ databases">
        <title>Genomic Encyclopedia of Type Strains, Phase IV (KMG-IV): sequencing the most valuable type-strain genomes for metagenomic binning, comparative biology and taxonomic classification.</title>
        <authorList>
            <person name="Goeker M."/>
        </authorList>
    </citation>
    <scope>NUCLEOTIDE SEQUENCE [LARGE SCALE GENOMIC DNA]</scope>
    <source>
        <strain evidence="1 2">DSM 103336</strain>
    </source>
</reference>
<sequence>MTEKCNRCRFWQVDGATAVSGNPDEAFGSCRRHPPVIVDAIADLLAGLLAVGSYQTSRVLPTDQLAQASRQPATRADDWCGHFELPPHRNPANLPIC</sequence>
<name>A0A7W9BQS3_9SPHN</name>
<keyword evidence="2" id="KW-1185">Reference proteome</keyword>
<gene>
    <name evidence="1" type="ORF">FHS99_000760</name>
</gene>
<comment type="caution">
    <text evidence="1">The sequence shown here is derived from an EMBL/GenBank/DDBJ whole genome shotgun (WGS) entry which is preliminary data.</text>
</comment>
<evidence type="ECO:0000313" key="2">
    <source>
        <dbReference type="Proteomes" id="UP000546701"/>
    </source>
</evidence>
<dbReference type="Proteomes" id="UP000546701">
    <property type="component" value="Unassembled WGS sequence"/>
</dbReference>
<accession>A0A7W9BQS3</accession>
<evidence type="ECO:0000313" key="1">
    <source>
        <dbReference type="EMBL" id="MBB5728290.1"/>
    </source>
</evidence>
<organism evidence="1 2">
    <name type="scientific">Sphingomonas prati</name>
    <dbReference type="NCBI Taxonomy" id="1843237"/>
    <lineage>
        <taxon>Bacteria</taxon>
        <taxon>Pseudomonadati</taxon>
        <taxon>Pseudomonadota</taxon>
        <taxon>Alphaproteobacteria</taxon>
        <taxon>Sphingomonadales</taxon>
        <taxon>Sphingomonadaceae</taxon>
        <taxon>Sphingomonas</taxon>
    </lineage>
</organism>
<dbReference type="EMBL" id="JACIJR010000002">
    <property type="protein sequence ID" value="MBB5728290.1"/>
    <property type="molecule type" value="Genomic_DNA"/>
</dbReference>
<dbReference type="RefSeq" id="WP_157177293.1">
    <property type="nucleotide sequence ID" value="NZ_BMJP01000001.1"/>
</dbReference>
<proteinExistence type="predicted"/>
<dbReference type="AlphaFoldDB" id="A0A7W9BQS3"/>